<gene>
    <name evidence="1" type="ORF">PsorP6_005393</name>
</gene>
<sequence>MAQIVAHELSLGVQVRQDNITVYKFHLQQHNRVQRLGGNGKNHVDEDDVHELAQHGKDGFNAELDCDVWALPQVYAVICFGDVAQLSSTAEGIADPTCEREGGAYAVQSRSSGRKLALFKPAEEENFKSEGIYPGEGAVRERAAYVLDSRSNGFSDVPPTALARLRLTNVGRLKEVAVQRFMANTIGSMESFGVPFDLQKAREFIPVEQVHRIALLDTRVFNTDRYSGNILRIGEKKPYTMVPNDHGCIFPKYPQAREALLLAAMKYVDELDAKKDATALRSLGMREECVTTLKICTLFLAVAHGMSLFWMGNFMKCDGCFQYPSRLENTIQKAYEDTGVPYTFEPDEYDEQRGEIELGVLSRRPPNDFFVALEHQLVEAIRTDNS</sequence>
<dbReference type="Proteomes" id="UP001163321">
    <property type="component" value="Chromosome 4"/>
</dbReference>
<dbReference type="EMBL" id="CM047583">
    <property type="protein sequence ID" value="KAI9913442.1"/>
    <property type="molecule type" value="Genomic_DNA"/>
</dbReference>
<organism evidence="1 2">
    <name type="scientific">Peronosclerospora sorghi</name>
    <dbReference type="NCBI Taxonomy" id="230839"/>
    <lineage>
        <taxon>Eukaryota</taxon>
        <taxon>Sar</taxon>
        <taxon>Stramenopiles</taxon>
        <taxon>Oomycota</taxon>
        <taxon>Peronosporomycetes</taxon>
        <taxon>Peronosporales</taxon>
        <taxon>Peronosporaceae</taxon>
        <taxon>Peronosclerospora</taxon>
    </lineage>
</organism>
<keyword evidence="2" id="KW-1185">Reference proteome</keyword>
<accession>A0ACC0W4H6</accession>
<proteinExistence type="predicted"/>
<evidence type="ECO:0000313" key="2">
    <source>
        <dbReference type="Proteomes" id="UP001163321"/>
    </source>
</evidence>
<reference evidence="1 2" key="1">
    <citation type="journal article" date="2022" name="bioRxiv">
        <title>The genome of the oomycete Peronosclerospora sorghi, a cosmopolitan pathogen of maize and sorghum, is inflated with dispersed pseudogenes.</title>
        <authorList>
            <person name="Fletcher K."/>
            <person name="Martin F."/>
            <person name="Isakeit T."/>
            <person name="Cavanaugh K."/>
            <person name="Magill C."/>
            <person name="Michelmore R."/>
        </authorList>
    </citation>
    <scope>NUCLEOTIDE SEQUENCE [LARGE SCALE GENOMIC DNA]</scope>
    <source>
        <strain evidence="1">P6</strain>
    </source>
</reference>
<evidence type="ECO:0000313" key="1">
    <source>
        <dbReference type="EMBL" id="KAI9913442.1"/>
    </source>
</evidence>
<protein>
    <submittedName>
        <fullName evidence="1">Uncharacterized protein</fullName>
    </submittedName>
</protein>
<name>A0ACC0W4H6_9STRA</name>
<comment type="caution">
    <text evidence="1">The sequence shown here is derived from an EMBL/GenBank/DDBJ whole genome shotgun (WGS) entry which is preliminary data.</text>
</comment>